<feature type="transmembrane region" description="Helical" evidence="5">
    <location>
        <begin position="277"/>
        <end position="301"/>
    </location>
</feature>
<comment type="subcellular location">
    <subcellularLocation>
        <location evidence="1">Cell membrane</location>
        <topology evidence="1">Multi-pass membrane protein</topology>
    </subcellularLocation>
</comment>
<feature type="transmembrane region" description="Helical" evidence="5">
    <location>
        <begin position="399"/>
        <end position="422"/>
    </location>
</feature>
<evidence type="ECO:0000256" key="2">
    <source>
        <dbReference type="ARBA" id="ARBA00022692"/>
    </source>
</evidence>
<comment type="caution">
    <text evidence="7">The sequence shown here is derived from an EMBL/GenBank/DDBJ whole genome shotgun (WGS) entry which is preliminary data.</text>
</comment>
<dbReference type="RefSeq" id="WP_183546488.1">
    <property type="nucleotide sequence ID" value="NZ_BMQT01000006.1"/>
</dbReference>
<dbReference type="PROSITE" id="PS00216">
    <property type="entry name" value="SUGAR_TRANSPORT_1"/>
    <property type="match status" value="1"/>
</dbReference>
<feature type="transmembrane region" description="Helical" evidence="5">
    <location>
        <begin position="341"/>
        <end position="359"/>
    </location>
</feature>
<dbReference type="AlphaFoldDB" id="A0A7W5F991"/>
<evidence type="ECO:0000256" key="1">
    <source>
        <dbReference type="ARBA" id="ARBA00004651"/>
    </source>
</evidence>
<gene>
    <name evidence="7" type="ORF">FHS12_003021</name>
</gene>
<dbReference type="Proteomes" id="UP000577707">
    <property type="component" value="Unassembled WGS sequence"/>
</dbReference>
<name>A0A7W5F991_9ACTN</name>
<protein>
    <submittedName>
        <fullName evidence="7">Putative MFS transporter</fullName>
    </submittedName>
</protein>
<dbReference type="PANTHER" id="PTHR23508:SF10">
    <property type="entry name" value="CARBOXYLIC ACID TRANSPORTER PROTEIN HOMOLOG"/>
    <property type="match status" value="1"/>
</dbReference>
<feature type="domain" description="Major facilitator superfamily (MFS) profile" evidence="6">
    <location>
        <begin position="32"/>
        <end position="454"/>
    </location>
</feature>
<feature type="transmembrane region" description="Helical" evidence="5">
    <location>
        <begin position="69"/>
        <end position="91"/>
    </location>
</feature>
<sequence>MTEPTTTPARSDGTELLTRLDRLKPGRPHRKLMFMGGLGYTFDSFDGALMGYALATLIVIWQIPAGTGGWLLSCIFIGYLVGALLSGILADRIGRKKLLVTALLIFCACSVMMGTAQTVTELFIWRTLAGIGIGAETTLIAPYISEFLPAKYRGRFVARTVGFLSFGYVLAGVVAPLLISPNPEAGWRIAAFICALPVLLLLWWRRSMPESPRFLLAKGRTAEAEAIVTEIERDSEIDPDASPATGTERAAGTPTTSVGVGAQLGALFAGPMLRTTLILWTLWFILTGVNYGFSAWMPALLVAAKGFTITKSLWFAAATAISQVPGYYIAAWLIDKMERKWLIAVYATGATCSALTVALTDSQVVLLVGVCFLAAFVNGSAAVYYTYTAELYPTAIRATGMGAASAIGRLGAISAPVAIGYLYEGLGFTNVLLILVACLACAVFIVVVFGEKTAGRVLQEDIKGRPLTH</sequence>
<dbReference type="PANTHER" id="PTHR23508">
    <property type="entry name" value="CARBOXYLIC ACID TRANSPORTER PROTEIN HOMOLOG"/>
    <property type="match status" value="1"/>
</dbReference>
<feature type="transmembrane region" description="Helical" evidence="5">
    <location>
        <begin position="32"/>
        <end position="63"/>
    </location>
</feature>
<dbReference type="Pfam" id="PF00083">
    <property type="entry name" value="Sugar_tr"/>
    <property type="match status" value="1"/>
</dbReference>
<dbReference type="InterPro" id="IPR003663">
    <property type="entry name" value="Sugar/inositol_transpt"/>
</dbReference>
<dbReference type="InterPro" id="IPR020846">
    <property type="entry name" value="MFS_dom"/>
</dbReference>
<dbReference type="PROSITE" id="PS50850">
    <property type="entry name" value="MFS"/>
    <property type="match status" value="1"/>
</dbReference>
<evidence type="ECO:0000256" key="4">
    <source>
        <dbReference type="ARBA" id="ARBA00023136"/>
    </source>
</evidence>
<keyword evidence="4 5" id="KW-0472">Membrane</keyword>
<dbReference type="Gene3D" id="1.20.1250.20">
    <property type="entry name" value="MFS general substrate transporter like domains"/>
    <property type="match status" value="1"/>
</dbReference>
<dbReference type="PRINTS" id="PR00171">
    <property type="entry name" value="SUGRTRNSPORT"/>
</dbReference>
<evidence type="ECO:0000313" key="7">
    <source>
        <dbReference type="EMBL" id="MBB3090069.1"/>
    </source>
</evidence>
<feature type="transmembrane region" description="Helical" evidence="5">
    <location>
        <begin position="185"/>
        <end position="204"/>
    </location>
</feature>
<dbReference type="GO" id="GO:0046943">
    <property type="term" value="F:carboxylic acid transmembrane transporter activity"/>
    <property type="evidence" value="ECO:0007669"/>
    <property type="project" value="TreeGrafter"/>
</dbReference>
<keyword evidence="8" id="KW-1185">Reference proteome</keyword>
<dbReference type="EMBL" id="JACHXG010000006">
    <property type="protein sequence ID" value="MBB3090069.1"/>
    <property type="molecule type" value="Genomic_DNA"/>
</dbReference>
<feature type="transmembrane region" description="Helical" evidence="5">
    <location>
        <begin position="313"/>
        <end position="334"/>
    </location>
</feature>
<feature type="transmembrane region" description="Helical" evidence="5">
    <location>
        <begin position="428"/>
        <end position="449"/>
    </location>
</feature>
<feature type="transmembrane region" description="Helical" evidence="5">
    <location>
        <begin position="156"/>
        <end position="179"/>
    </location>
</feature>
<feature type="transmembrane region" description="Helical" evidence="5">
    <location>
        <begin position="98"/>
        <end position="117"/>
    </location>
</feature>
<evidence type="ECO:0000259" key="6">
    <source>
        <dbReference type="PROSITE" id="PS50850"/>
    </source>
</evidence>
<evidence type="ECO:0000256" key="5">
    <source>
        <dbReference type="SAM" id="Phobius"/>
    </source>
</evidence>
<keyword evidence="3 5" id="KW-1133">Transmembrane helix</keyword>
<dbReference type="InterPro" id="IPR005829">
    <property type="entry name" value="Sugar_transporter_CS"/>
</dbReference>
<accession>A0A7W5F991</accession>
<dbReference type="SUPFAM" id="SSF103473">
    <property type="entry name" value="MFS general substrate transporter"/>
    <property type="match status" value="1"/>
</dbReference>
<proteinExistence type="predicted"/>
<feature type="transmembrane region" description="Helical" evidence="5">
    <location>
        <begin position="365"/>
        <end position="387"/>
    </location>
</feature>
<feature type="transmembrane region" description="Helical" evidence="5">
    <location>
        <begin position="123"/>
        <end position="144"/>
    </location>
</feature>
<keyword evidence="2 5" id="KW-0812">Transmembrane</keyword>
<dbReference type="GO" id="GO:0005886">
    <property type="term" value="C:plasma membrane"/>
    <property type="evidence" value="ECO:0007669"/>
    <property type="project" value="UniProtKB-SubCell"/>
</dbReference>
<organism evidence="7 8">
    <name type="scientific">Nocardioides albus</name>
    <dbReference type="NCBI Taxonomy" id="1841"/>
    <lineage>
        <taxon>Bacteria</taxon>
        <taxon>Bacillati</taxon>
        <taxon>Actinomycetota</taxon>
        <taxon>Actinomycetes</taxon>
        <taxon>Propionibacteriales</taxon>
        <taxon>Nocardioidaceae</taxon>
        <taxon>Nocardioides</taxon>
    </lineage>
</organism>
<dbReference type="InterPro" id="IPR005828">
    <property type="entry name" value="MFS_sugar_transport-like"/>
</dbReference>
<evidence type="ECO:0000313" key="8">
    <source>
        <dbReference type="Proteomes" id="UP000577707"/>
    </source>
</evidence>
<dbReference type="CDD" id="cd17316">
    <property type="entry name" value="MFS_SV2_like"/>
    <property type="match status" value="1"/>
</dbReference>
<evidence type="ECO:0000256" key="3">
    <source>
        <dbReference type="ARBA" id="ARBA00022989"/>
    </source>
</evidence>
<dbReference type="InterPro" id="IPR036259">
    <property type="entry name" value="MFS_trans_sf"/>
</dbReference>
<reference evidence="7 8" key="1">
    <citation type="submission" date="2020-08" db="EMBL/GenBank/DDBJ databases">
        <title>Genomic Encyclopedia of Type Strains, Phase III (KMG-III): the genomes of soil and plant-associated and newly described type strains.</title>
        <authorList>
            <person name="Whitman W."/>
        </authorList>
    </citation>
    <scope>NUCLEOTIDE SEQUENCE [LARGE SCALE GENOMIC DNA]</scope>
    <source>
        <strain evidence="7 8">CECT 3302</strain>
    </source>
</reference>
<dbReference type="PROSITE" id="PS00217">
    <property type="entry name" value="SUGAR_TRANSPORT_2"/>
    <property type="match status" value="1"/>
</dbReference>